<dbReference type="PANTHER" id="PTHR30572:SF4">
    <property type="entry name" value="ABC TRANSPORTER PERMEASE YTRF"/>
    <property type="match status" value="1"/>
</dbReference>
<evidence type="ECO:0000259" key="9">
    <source>
        <dbReference type="Pfam" id="PF12704"/>
    </source>
</evidence>
<dbReference type="Pfam" id="PF02687">
    <property type="entry name" value="FtsX"/>
    <property type="match status" value="2"/>
</dbReference>
<feature type="domain" description="ABC3 transporter permease C-terminal" evidence="8">
    <location>
        <begin position="735"/>
        <end position="848"/>
    </location>
</feature>
<name>A0ABP7F0A2_9ACTN</name>
<evidence type="ECO:0000256" key="7">
    <source>
        <dbReference type="SAM" id="Phobius"/>
    </source>
</evidence>
<feature type="transmembrane region" description="Helical" evidence="7">
    <location>
        <begin position="272"/>
        <end position="295"/>
    </location>
</feature>
<evidence type="ECO:0000256" key="6">
    <source>
        <dbReference type="ARBA" id="ARBA00038076"/>
    </source>
</evidence>
<keyword evidence="2" id="KW-1003">Cell membrane</keyword>
<dbReference type="EMBL" id="BAABDD010000002">
    <property type="protein sequence ID" value="GAA3728861.1"/>
    <property type="molecule type" value="Genomic_DNA"/>
</dbReference>
<proteinExistence type="inferred from homology"/>
<feature type="domain" description="MacB-like periplasmic core" evidence="9">
    <location>
        <begin position="17"/>
        <end position="239"/>
    </location>
</feature>
<feature type="transmembrane region" description="Helical" evidence="7">
    <location>
        <begin position="414"/>
        <end position="436"/>
    </location>
</feature>
<evidence type="ECO:0000256" key="3">
    <source>
        <dbReference type="ARBA" id="ARBA00022692"/>
    </source>
</evidence>
<feature type="transmembrane region" description="Helical" evidence="7">
    <location>
        <begin position="819"/>
        <end position="839"/>
    </location>
</feature>
<comment type="similarity">
    <text evidence="6">Belongs to the ABC-4 integral membrane protein family.</text>
</comment>
<dbReference type="InterPro" id="IPR003838">
    <property type="entry name" value="ABC3_permease_C"/>
</dbReference>
<organism evidence="10 11">
    <name type="scientific">Salinactinospora qingdaonensis</name>
    <dbReference type="NCBI Taxonomy" id="702744"/>
    <lineage>
        <taxon>Bacteria</taxon>
        <taxon>Bacillati</taxon>
        <taxon>Actinomycetota</taxon>
        <taxon>Actinomycetes</taxon>
        <taxon>Streptosporangiales</taxon>
        <taxon>Nocardiopsidaceae</taxon>
        <taxon>Salinactinospora</taxon>
    </lineage>
</organism>
<feature type="transmembrane region" description="Helical" evidence="7">
    <location>
        <begin position="727"/>
        <end position="756"/>
    </location>
</feature>
<dbReference type="PANTHER" id="PTHR30572">
    <property type="entry name" value="MEMBRANE COMPONENT OF TRANSPORTER-RELATED"/>
    <property type="match status" value="1"/>
</dbReference>
<dbReference type="InterPro" id="IPR050250">
    <property type="entry name" value="Macrolide_Exporter_MacB"/>
</dbReference>
<dbReference type="Proteomes" id="UP001500908">
    <property type="component" value="Unassembled WGS sequence"/>
</dbReference>
<dbReference type="Pfam" id="PF12704">
    <property type="entry name" value="MacB_PCD"/>
    <property type="match status" value="2"/>
</dbReference>
<feature type="transmembrane region" description="Helical" evidence="7">
    <location>
        <begin position="368"/>
        <end position="393"/>
    </location>
</feature>
<feature type="domain" description="ABC3 transporter permease C-terminal" evidence="8">
    <location>
        <begin position="274"/>
        <end position="395"/>
    </location>
</feature>
<dbReference type="RefSeq" id="WP_344967137.1">
    <property type="nucleotide sequence ID" value="NZ_BAABDD010000002.1"/>
</dbReference>
<feature type="transmembrane region" description="Helical" evidence="7">
    <location>
        <begin position="499"/>
        <end position="519"/>
    </location>
</feature>
<keyword evidence="11" id="KW-1185">Reference proteome</keyword>
<protein>
    <submittedName>
        <fullName evidence="10">ABC transporter permease</fullName>
    </submittedName>
</protein>
<gene>
    <name evidence="10" type="ORF">GCM10022402_06880</name>
</gene>
<feature type="transmembrane region" description="Helical" evidence="7">
    <location>
        <begin position="448"/>
        <end position="471"/>
    </location>
</feature>
<evidence type="ECO:0000256" key="1">
    <source>
        <dbReference type="ARBA" id="ARBA00004651"/>
    </source>
</evidence>
<evidence type="ECO:0000256" key="5">
    <source>
        <dbReference type="ARBA" id="ARBA00023136"/>
    </source>
</evidence>
<keyword evidence="4 7" id="KW-1133">Transmembrane helix</keyword>
<comment type="caution">
    <text evidence="10">The sequence shown here is derived from an EMBL/GenBank/DDBJ whole genome shotgun (WGS) entry which is preliminary data.</text>
</comment>
<evidence type="ECO:0000259" key="8">
    <source>
        <dbReference type="Pfam" id="PF02687"/>
    </source>
</evidence>
<comment type="subcellular location">
    <subcellularLocation>
        <location evidence="1">Cell membrane</location>
        <topology evidence="1">Multi-pass membrane protein</topology>
    </subcellularLocation>
</comment>
<feature type="transmembrane region" description="Helical" evidence="7">
    <location>
        <begin position="315"/>
        <end position="348"/>
    </location>
</feature>
<reference evidence="11" key="1">
    <citation type="journal article" date="2019" name="Int. J. Syst. Evol. Microbiol.">
        <title>The Global Catalogue of Microorganisms (GCM) 10K type strain sequencing project: providing services to taxonomists for standard genome sequencing and annotation.</title>
        <authorList>
            <consortium name="The Broad Institute Genomics Platform"/>
            <consortium name="The Broad Institute Genome Sequencing Center for Infectious Disease"/>
            <person name="Wu L."/>
            <person name="Ma J."/>
        </authorList>
    </citation>
    <scope>NUCLEOTIDE SEQUENCE [LARGE SCALE GENOMIC DNA]</scope>
    <source>
        <strain evidence="11">JCM 17137</strain>
    </source>
</reference>
<keyword evidence="5 7" id="KW-0472">Membrane</keyword>
<feature type="transmembrane region" description="Helical" evidence="7">
    <location>
        <begin position="777"/>
        <end position="804"/>
    </location>
</feature>
<evidence type="ECO:0000313" key="10">
    <source>
        <dbReference type="EMBL" id="GAA3728861.1"/>
    </source>
</evidence>
<accession>A0ABP7F0A2</accession>
<evidence type="ECO:0000313" key="11">
    <source>
        <dbReference type="Proteomes" id="UP001500908"/>
    </source>
</evidence>
<evidence type="ECO:0000256" key="4">
    <source>
        <dbReference type="ARBA" id="ARBA00022989"/>
    </source>
</evidence>
<keyword evidence="3 7" id="KW-0812">Transmembrane</keyword>
<dbReference type="InterPro" id="IPR025857">
    <property type="entry name" value="MacB_PCD"/>
</dbReference>
<feature type="domain" description="MacB-like periplasmic core" evidence="9">
    <location>
        <begin position="500"/>
        <end position="700"/>
    </location>
</feature>
<evidence type="ECO:0000256" key="2">
    <source>
        <dbReference type="ARBA" id="ARBA00022475"/>
    </source>
</evidence>
<sequence>MLRTTLAGLRLHKRRLFTTALAIVLGIMFVTGTLVFSDTLRADFSRQVMGSAGKIDVIVTATGVAKAGPDPDEEPTGEPGASDVETVAALRDLPEIESVQGVLEGPAPLLDRDGRAVGYIPTLGMSVGGEVSRYEAFEGRLPTADNEVALDTGSANDNDFGVGDTVEVLDPQGEPRSFTVVGLIDLGIQGSVSQRGAVAFTPERAQEMVELPAGSGYTRIYVMGAEGVPVHQLQEEVAAATGEAAQVQTGQEVGETLAERAGAELEIMRSGLLLFAAVAMFVAAIVIYNTFAILIAQRQREMALLRCLGAVRGQLFRGVLVEAVIVGLLSSAVGVLAGIGLGAAGLTFGAELMYPTTGATAGLVVSPLAVLASLGVGTLVTMGAALVPALGATRVAPLAALRAGATLGSEKGVGWLRIVAAVALFGICGAMVALAVGGDPSPRNLTLIVAAGVTCFLGVVLLSPLLVRGFVWLISGPMRSSGVPGRLAADNAGRTPKRAATAMIALTVGAGLITAFSVFSASVQSSLDEQLDDRMPVDYQIMRQLGTTAEEQRQGVPPAVAAELRQTPELDKVYSLHEADAHVAEQPQMRVSALTGGDLTEIVEETTSGDLADFTDQTTVLSQPMAEMLGVEVGDQVDIGTEQQRPYEVVAVTSETEALAPIVVAYSDFTEQFADTGRIQLVAVAKAEGIETTQARDVVDAAVADYPTLGVQSAAELKQQYTDMFNVMFLVVAALLSMAILIAIFGIANTMALSVLERTRESALLRAVGLSRAQLRWMLSLEAVIVSVLGALTGIAVGIVFGWITGRAVLEEVSLVLPGWQIAGFVAAAVLAGLVAAVLPSRRAARASITAALASE</sequence>